<keyword evidence="4 9" id="KW-0436">Ligase</keyword>
<feature type="active site" description="Nucleophile" evidence="9">
    <location>
        <position position="331"/>
    </location>
</feature>
<dbReference type="InterPro" id="IPR027417">
    <property type="entry name" value="P-loop_NTPase"/>
</dbReference>
<dbReference type="InterPro" id="IPR011698">
    <property type="entry name" value="GATase_3"/>
</dbReference>
<evidence type="ECO:0000256" key="3">
    <source>
        <dbReference type="ARBA" id="ARBA00022573"/>
    </source>
</evidence>
<keyword evidence="3 9" id="KW-0169">Cobalamin biosynthesis</keyword>
<comment type="similarity">
    <text evidence="2">Belongs to the CobB/CobQ family. CobQ subfamily.</text>
</comment>
<feature type="domain" description="CobQ/CobB/MinD/ParA nucleotide binding" evidence="10">
    <location>
        <begin position="14"/>
        <end position="186"/>
    </location>
</feature>
<dbReference type="AlphaFoldDB" id="A0A1H6I1P5"/>
<evidence type="ECO:0000259" key="10">
    <source>
        <dbReference type="Pfam" id="PF01656"/>
    </source>
</evidence>
<dbReference type="SUPFAM" id="SSF52540">
    <property type="entry name" value="P-loop containing nucleoside triphosphate hydrolases"/>
    <property type="match status" value="1"/>
</dbReference>
<evidence type="ECO:0000256" key="6">
    <source>
        <dbReference type="ARBA" id="ARBA00022840"/>
    </source>
</evidence>
<dbReference type="RefSeq" id="WP_074768376.1">
    <property type="nucleotide sequence ID" value="NZ_FNWO01000008.1"/>
</dbReference>
<dbReference type="SUPFAM" id="SSF52317">
    <property type="entry name" value="Class I glutamine amidotransferase-like"/>
    <property type="match status" value="1"/>
</dbReference>
<comment type="miscellaneous">
    <text evidence="9">The a and c carboxylates of cobyrinate are activated for nucleophilic attack via formation of a phosphorylated intermediate by ATP. CbiA catalyzes first the amidation of the c-carboxylate, and then that of the a-carboxylate.</text>
</comment>
<protein>
    <recommendedName>
        <fullName evidence="9">Cobyrinate a,c-diamide synthase</fullName>
        <ecNumber evidence="9">6.3.5.11</ecNumber>
    </recommendedName>
    <alternativeName>
        <fullName evidence="9">Cobyrinic acid a,c-diamide synthetase</fullName>
    </alternativeName>
</protein>
<name>A0A1H6I1P5_MAGFU</name>
<evidence type="ECO:0000313" key="12">
    <source>
        <dbReference type="EMBL" id="SEH40461.1"/>
    </source>
</evidence>
<comment type="pathway">
    <text evidence="9">Cofactor biosynthesis; adenosylcobalamin biosynthesis; cob(II)yrinate a,c-diamide from sirohydrochlorin (anaerobic route): step 10/10.</text>
</comment>
<evidence type="ECO:0000256" key="2">
    <source>
        <dbReference type="ARBA" id="ARBA00006205"/>
    </source>
</evidence>
<dbReference type="PROSITE" id="PS51274">
    <property type="entry name" value="GATASE_COBBQ"/>
    <property type="match status" value="1"/>
</dbReference>
<dbReference type="InterPro" id="IPR004484">
    <property type="entry name" value="CbiA/CobB_synth"/>
</dbReference>
<keyword evidence="6 9" id="KW-0067">ATP-binding</keyword>
<sequence>MSPRLLISAAHKSSGKTMVTLGLCAALRARGLDLRPFKKGPDYIDPLWLSAAAGRVCRNLDFHTMGRAEIVSHFRRHGDGGDLALIEGNKGLYDGADPEGGDSSAALARVLRAPVVLVIDCAGITGGIAPLLLGYRRFDRAVRIEGVILNKVAGPRHEAKLRAAIRRHCGVPVLGAIMQSERMAIAERHLGLIPANELAGADARIEAIGAAIAAQVDLDAVLAVAAEAGAAPGRRPKAAAPVPAPFGRVAYPRDAAFAFYYPEDLDALAAEGLAPVPFDSLRESRLPPDIDGLFLGGGFPEAHMEALAANRPLLGDIRAKVAAGLPVHAECGGLMLLTRAIAWNGRRCEMVGALDAEAVMFERPQGHGNVILRETADAPWPQTGRRLVGHEFHHAGLVDIGPEARFAYDVVRGHGIDGRHDGLVHANVLAAFTHLRAVGPDPWPRRFAALIRRRRLSRPVAVRSPLIVTGGLSPCPHAIPSTPVKPFAPAR</sequence>
<keyword evidence="7 9" id="KW-0460">Magnesium</keyword>
<dbReference type="HAMAP" id="MF_00027">
    <property type="entry name" value="CobB_CbiA"/>
    <property type="match status" value="1"/>
</dbReference>
<dbReference type="GO" id="GO:0005524">
    <property type="term" value="F:ATP binding"/>
    <property type="evidence" value="ECO:0007669"/>
    <property type="project" value="UniProtKB-UniRule"/>
</dbReference>
<accession>A0A1H6I1P5</accession>
<dbReference type="Gene3D" id="3.40.50.300">
    <property type="entry name" value="P-loop containing nucleotide triphosphate hydrolases"/>
    <property type="match status" value="1"/>
</dbReference>
<evidence type="ECO:0000256" key="5">
    <source>
        <dbReference type="ARBA" id="ARBA00022741"/>
    </source>
</evidence>
<dbReference type="CDD" id="cd05388">
    <property type="entry name" value="CobB_N"/>
    <property type="match status" value="1"/>
</dbReference>
<evidence type="ECO:0000256" key="8">
    <source>
        <dbReference type="ARBA" id="ARBA00022962"/>
    </source>
</evidence>
<dbReference type="Pfam" id="PF07685">
    <property type="entry name" value="GATase_3"/>
    <property type="match status" value="1"/>
</dbReference>
<keyword evidence="8 9" id="KW-0315">Glutamine amidotransferase</keyword>
<dbReference type="EC" id="6.3.5.11" evidence="9"/>
<dbReference type="Gene3D" id="3.40.50.880">
    <property type="match status" value="1"/>
</dbReference>
<evidence type="ECO:0000256" key="9">
    <source>
        <dbReference type="HAMAP-Rule" id="MF_00027"/>
    </source>
</evidence>
<dbReference type="NCBIfam" id="NF002204">
    <property type="entry name" value="PRK01077.1"/>
    <property type="match status" value="1"/>
</dbReference>
<dbReference type="GO" id="GO:0042242">
    <property type="term" value="F:cobyrinic acid a,c-diamide synthase activity"/>
    <property type="evidence" value="ECO:0007669"/>
    <property type="project" value="UniProtKB-UniRule"/>
</dbReference>
<dbReference type="CDD" id="cd03130">
    <property type="entry name" value="GATase1_CobB"/>
    <property type="match status" value="1"/>
</dbReference>
<dbReference type="PANTHER" id="PTHR43873:SF1">
    <property type="entry name" value="COBYRINATE A,C-DIAMIDE SYNTHASE"/>
    <property type="match status" value="1"/>
</dbReference>
<comment type="catalytic activity">
    <reaction evidence="9">
        <text>cob(II)yrinate + 2 L-glutamine + 2 ATP + 2 H2O = cob(II)yrinate a,c diamide + 2 L-glutamate + 2 ADP + 2 phosphate + 2 H(+)</text>
        <dbReference type="Rhea" id="RHEA:26289"/>
        <dbReference type="ChEBI" id="CHEBI:15377"/>
        <dbReference type="ChEBI" id="CHEBI:15378"/>
        <dbReference type="ChEBI" id="CHEBI:29985"/>
        <dbReference type="ChEBI" id="CHEBI:30616"/>
        <dbReference type="ChEBI" id="CHEBI:43474"/>
        <dbReference type="ChEBI" id="CHEBI:58359"/>
        <dbReference type="ChEBI" id="CHEBI:58537"/>
        <dbReference type="ChEBI" id="CHEBI:58894"/>
        <dbReference type="ChEBI" id="CHEBI:456216"/>
        <dbReference type="EC" id="6.3.5.11"/>
    </reaction>
</comment>
<comment type="cofactor">
    <cofactor evidence="1 9">
        <name>Mg(2+)</name>
        <dbReference type="ChEBI" id="CHEBI:18420"/>
    </cofactor>
</comment>
<comment type="domain">
    <text evidence="9">Comprises of two domains. The C-terminal domain contains the binding site for glutamine and catalyzes the hydrolysis of this substrate to glutamate and ammonia. The N-terminal domain is anticipated to bind ATP and cobyrinate and catalyzes the ultimate synthesis of the diamide product. The ammonia produced via the glutaminase domain is probably translocated to the adjacent domain via a molecular tunnel, where it reacts with an activated intermediate.</text>
</comment>
<keyword evidence="5 9" id="KW-0547">Nucleotide-binding</keyword>
<gene>
    <name evidence="9" type="primary">cbiA</name>
    <name evidence="12" type="ORF">SAMN04244559_02137</name>
</gene>
<dbReference type="EMBL" id="FNWO01000008">
    <property type="protein sequence ID" value="SEH40461.1"/>
    <property type="molecule type" value="Genomic_DNA"/>
</dbReference>
<feature type="site" description="Increases nucleophilicity of active site Cys" evidence="9">
    <location>
        <position position="434"/>
    </location>
</feature>
<evidence type="ECO:0000256" key="7">
    <source>
        <dbReference type="ARBA" id="ARBA00022842"/>
    </source>
</evidence>
<proteinExistence type="inferred from homology"/>
<dbReference type="InterPro" id="IPR002586">
    <property type="entry name" value="CobQ/CobB/MinD/ParA_Nub-bd_dom"/>
</dbReference>
<comment type="similarity">
    <text evidence="9">Belongs to the CobB/CbiA family.</text>
</comment>
<reference evidence="13" key="1">
    <citation type="submission" date="2016-10" db="EMBL/GenBank/DDBJ databases">
        <authorList>
            <person name="Varghese N."/>
            <person name="Submissions S."/>
        </authorList>
    </citation>
    <scope>NUCLEOTIDE SEQUENCE [LARGE SCALE GENOMIC DNA]</scope>
    <source>
        <strain evidence="13">DSM 13234</strain>
    </source>
</reference>
<dbReference type="PANTHER" id="PTHR43873">
    <property type="entry name" value="COBYRINATE A,C-DIAMIDE SYNTHASE"/>
    <property type="match status" value="1"/>
</dbReference>
<dbReference type="UniPathway" id="UPA00148">
    <property type="reaction ID" value="UER00231"/>
</dbReference>
<keyword evidence="13" id="KW-1185">Reference proteome</keyword>
<comment type="function">
    <text evidence="9">Catalyzes the ATP-dependent amidation of the two carboxylate groups at positions a and c of cobyrinate, using either L-glutamine or ammonia as the nitrogen source.</text>
</comment>
<dbReference type="InterPro" id="IPR029062">
    <property type="entry name" value="Class_I_gatase-like"/>
</dbReference>
<evidence type="ECO:0000256" key="4">
    <source>
        <dbReference type="ARBA" id="ARBA00022598"/>
    </source>
</evidence>
<organism evidence="12 13">
    <name type="scientific">Magnetospirillum fulvum</name>
    <name type="common">Rhodospirillum fulvum</name>
    <dbReference type="NCBI Taxonomy" id="1082"/>
    <lineage>
        <taxon>Bacteria</taxon>
        <taxon>Pseudomonadati</taxon>
        <taxon>Pseudomonadota</taxon>
        <taxon>Alphaproteobacteria</taxon>
        <taxon>Rhodospirillales</taxon>
        <taxon>Rhodospirillaceae</taxon>
        <taxon>Magnetospirillum</taxon>
    </lineage>
</organism>
<evidence type="ECO:0000256" key="1">
    <source>
        <dbReference type="ARBA" id="ARBA00001946"/>
    </source>
</evidence>
<evidence type="ECO:0000259" key="11">
    <source>
        <dbReference type="Pfam" id="PF07685"/>
    </source>
</evidence>
<feature type="domain" description="CobB/CobQ-like glutamine amidotransferase" evidence="11">
    <location>
        <begin position="248"/>
        <end position="435"/>
    </location>
</feature>
<dbReference type="Proteomes" id="UP000182983">
    <property type="component" value="Unassembled WGS sequence"/>
</dbReference>
<evidence type="ECO:0000313" key="13">
    <source>
        <dbReference type="Proteomes" id="UP000182983"/>
    </source>
</evidence>
<dbReference type="OrthoDB" id="9764035at2"/>
<dbReference type="GO" id="GO:0009236">
    <property type="term" value="P:cobalamin biosynthetic process"/>
    <property type="evidence" value="ECO:0007669"/>
    <property type="project" value="UniProtKB-UniRule"/>
</dbReference>
<dbReference type="Pfam" id="PF01656">
    <property type="entry name" value="CbiA"/>
    <property type="match status" value="1"/>
</dbReference>
<dbReference type="NCBIfam" id="TIGR00379">
    <property type="entry name" value="cobB"/>
    <property type="match status" value="1"/>
</dbReference>